<evidence type="ECO:0000313" key="3">
    <source>
        <dbReference type="Proteomes" id="UP000001064"/>
    </source>
</evidence>
<dbReference type="GO" id="GO:0045892">
    <property type="term" value="P:negative regulation of DNA-templated transcription"/>
    <property type="evidence" value="ECO:0000318"/>
    <property type="project" value="GO_Central"/>
</dbReference>
<dbReference type="FunCoup" id="F0ZY08">
    <property type="interactions" value="813"/>
</dbReference>
<dbReference type="KEGG" id="dpp:DICPUDRAFT_40315"/>
<protein>
    <recommendedName>
        <fullName evidence="4">Histone deacetylase complex subunit SAP18</fullName>
    </recommendedName>
</protein>
<dbReference type="Proteomes" id="UP000001064">
    <property type="component" value="Unassembled WGS sequence"/>
</dbReference>
<dbReference type="OMA" id="TYRMREI"/>
<keyword evidence="3" id="KW-1185">Reference proteome</keyword>
<dbReference type="GO" id="GO:0003714">
    <property type="term" value="F:transcription corepressor activity"/>
    <property type="evidence" value="ECO:0000318"/>
    <property type="project" value="GO_Central"/>
</dbReference>
<evidence type="ECO:0008006" key="4">
    <source>
        <dbReference type="Google" id="ProtNLM"/>
    </source>
</evidence>
<comment type="similarity">
    <text evidence="1">Belongs to the SAP18 family.</text>
</comment>
<dbReference type="EMBL" id="GL871271">
    <property type="protein sequence ID" value="EGC31174.1"/>
    <property type="molecule type" value="Genomic_DNA"/>
</dbReference>
<evidence type="ECO:0000313" key="2">
    <source>
        <dbReference type="EMBL" id="EGC31174.1"/>
    </source>
</evidence>
<proteinExistence type="inferred from homology"/>
<evidence type="ECO:0000256" key="1">
    <source>
        <dbReference type="ARBA" id="ARBA00009143"/>
    </source>
</evidence>
<dbReference type="InterPro" id="IPR042534">
    <property type="entry name" value="SAP18_sf"/>
</dbReference>
<dbReference type="RefSeq" id="XP_003292294.1">
    <property type="nucleotide sequence ID" value="XM_003292246.1"/>
</dbReference>
<dbReference type="AlphaFoldDB" id="F0ZY08"/>
<dbReference type="PANTHER" id="PTHR13082">
    <property type="entry name" value="SAP18"/>
    <property type="match status" value="1"/>
</dbReference>
<sequence length="146" mass="16750">MKGFNTGHGTFYVNRETTCPFLLRVFVTKGGSFHNVNEFSGRSKVPENDEIQLYTWRNATLKEISNLIKESFEEARNKDSKFEFAFIFPDQKGIFQIKPIGTIYSNKKTDDDFLTLHELSFNHQYLDVILTIPSVSKTALSPTLSN</sequence>
<dbReference type="PANTHER" id="PTHR13082:SF0">
    <property type="entry name" value="HISTONE DEACETYLASE COMPLEX SUBUNIT SAP18"/>
    <property type="match status" value="1"/>
</dbReference>
<dbReference type="VEuPathDB" id="AmoebaDB:DICPUDRAFT_40315"/>
<reference evidence="3" key="1">
    <citation type="journal article" date="2011" name="Genome Biol.">
        <title>Comparative genomics of the social amoebae Dictyostelium discoideum and Dictyostelium purpureum.</title>
        <authorList>
            <consortium name="US DOE Joint Genome Institute (JGI-PGF)"/>
            <person name="Sucgang R."/>
            <person name="Kuo A."/>
            <person name="Tian X."/>
            <person name="Salerno W."/>
            <person name="Parikh A."/>
            <person name="Feasley C.L."/>
            <person name="Dalin E."/>
            <person name="Tu H."/>
            <person name="Huang E."/>
            <person name="Barry K."/>
            <person name="Lindquist E."/>
            <person name="Shapiro H."/>
            <person name="Bruce D."/>
            <person name="Schmutz J."/>
            <person name="Salamov A."/>
            <person name="Fey P."/>
            <person name="Gaudet P."/>
            <person name="Anjard C."/>
            <person name="Babu M.M."/>
            <person name="Basu S."/>
            <person name="Bushmanova Y."/>
            <person name="van der Wel H."/>
            <person name="Katoh-Kurasawa M."/>
            <person name="Dinh C."/>
            <person name="Coutinho P.M."/>
            <person name="Saito T."/>
            <person name="Elias M."/>
            <person name="Schaap P."/>
            <person name="Kay R.R."/>
            <person name="Henrissat B."/>
            <person name="Eichinger L."/>
            <person name="Rivero F."/>
            <person name="Putnam N.H."/>
            <person name="West C.M."/>
            <person name="Loomis W.F."/>
            <person name="Chisholm R.L."/>
            <person name="Shaulsky G."/>
            <person name="Strassmann J.E."/>
            <person name="Queller D.C."/>
            <person name="Kuspa A."/>
            <person name="Grigoriev I.V."/>
        </authorList>
    </citation>
    <scope>NUCLEOTIDE SEQUENCE [LARGE SCALE GENOMIC DNA]</scope>
    <source>
        <strain evidence="3">QSDP1</strain>
    </source>
</reference>
<organism evidence="2 3">
    <name type="scientific">Dictyostelium purpureum</name>
    <name type="common">Slime mold</name>
    <dbReference type="NCBI Taxonomy" id="5786"/>
    <lineage>
        <taxon>Eukaryota</taxon>
        <taxon>Amoebozoa</taxon>
        <taxon>Evosea</taxon>
        <taxon>Eumycetozoa</taxon>
        <taxon>Dictyostelia</taxon>
        <taxon>Dictyosteliales</taxon>
        <taxon>Dictyosteliaceae</taxon>
        <taxon>Dictyostelium</taxon>
    </lineage>
</organism>
<name>F0ZY08_DICPU</name>
<dbReference type="STRING" id="5786.F0ZY08"/>
<accession>F0ZY08</accession>
<dbReference type="OrthoDB" id="440566at2759"/>
<dbReference type="Gene3D" id="3.10.20.550">
    <property type="entry name" value="ASAP complex, SAP18 subunit"/>
    <property type="match status" value="1"/>
</dbReference>
<gene>
    <name evidence="2" type="ORF">DICPUDRAFT_40315</name>
</gene>
<dbReference type="InParanoid" id="F0ZY08"/>
<dbReference type="GO" id="GO:0005634">
    <property type="term" value="C:nucleus"/>
    <property type="evidence" value="ECO:0000318"/>
    <property type="project" value="GO_Central"/>
</dbReference>
<dbReference type="eggNOG" id="KOG3391">
    <property type="taxonomic scope" value="Eukaryota"/>
</dbReference>
<dbReference type="InterPro" id="IPR010516">
    <property type="entry name" value="SAP18"/>
</dbReference>
<dbReference type="Pfam" id="PF06487">
    <property type="entry name" value="SAP18"/>
    <property type="match status" value="1"/>
</dbReference>
<dbReference type="GeneID" id="10507952"/>